<reference evidence="8 9" key="1">
    <citation type="submission" date="2016-08" db="EMBL/GenBank/DDBJ databases">
        <title>A Parts List for Fungal Cellulosomes Revealed by Comparative Genomics.</title>
        <authorList>
            <consortium name="DOE Joint Genome Institute"/>
            <person name="Haitjema C.H."/>
            <person name="Gilmore S.P."/>
            <person name="Henske J.K."/>
            <person name="Solomon K.V."/>
            <person name="De Groot R."/>
            <person name="Kuo A."/>
            <person name="Mondo S.J."/>
            <person name="Salamov A.A."/>
            <person name="Labutti K."/>
            <person name="Zhao Z."/>
            <person name="Chiniquy J."/>
            <person name="Barry K."/>
            <person name="Brewer H.M."/>
            <person name="Purvine S.O."/>
            <person name="Wright A.T."/>
            <person name="Boxma B."/>
            <person name="Van Alen T."/>
            <person name="Hackstein J.H."/>
            <person name="Baker S.E."/>
            <person name="Grigoriev I.V."/>
            <person name="O'Malley M.A."/>
        </authorList>
    </citation>
    <scope>NUCLEOTIDE SEQUENCE [LARGE SCALE GENOMIC DNA]</scope>
    <source>
        <strain evidence="8 9">G1</strain>
    </source>
</reference>
<dbReference type="OrthoDB" id="1724197at2759"/>
<dbReference type="GO" id="GO:0005741">
    <property type="term" value="C:mitochondrial outer membrane"/>
    <property type="evidence" value="ECO:0007669"/>
    <property type="project" value="UniProtKB-SubCell"/>
</dbReference>
<evidence type="ECO:0000256" key="2">
    <source>
        <dbReference type="ARBA" id="ARBA00010913"/>
    </source>
</evidence>
<keyword evidence="9" id="KW-1185">Reference proteome</keyword>
<keyword evidence="6" id="KW-0175">Coiled coil</keyword>
<evidence type="ECO:0000256" key="3">
    <source>
        <dbReference type="ARBA" id="ARBA00022452"/>
    </source>
</evidence>
<evidence type="ECO:0000256" key="1">
    <source>
        <dbReference type="ARBA" id="ARBA00004374"/>
    </source>
</evidence>
<feature type="domain" description="Bacterial surface antigen (D15)" evidence="7">
    <location>
        <begin position="149"/>
        <end position="480"/>
    </location>
</feature>
<evidence type="ECO:0000313" key="9">
    <source>
        <dbReference type="Proteomes" id="UP000193920"/>
    </source>
</evidence>
<dbReference type="Pfam" id="PF01103">
    <property type="entry name" value="Omp85"/>
    <property type="match status" value="1"/>
</dbReference>
<name>A0A1Y2D726_9FUNG</name>
<evidence type="ECO:0000256" key="5">
    <source>
        <dbReference type="ARBA" id="ARBA00023136"/>
    </source>
</evidence>
<accession>A0A1Y2D726</accession>
<dbReference type="InterPro" id="IPR000184">
    <property type="entry name" value="Bac_surfAg_D15"/>
</dbReference>
<organism evidence="8 9">
    <name type="scientific">Neocallimastix californiae</name>
    <dbReference type="NCBI Taxonomy" id="1754190"/>
    <lineage>
        <taxon>Eukaryota</taxon>
        <taxon>Fungi</taxon>
        <taxon>Fungi incertae sedis</taxon>
        <taxon>Chytridiomycota</taxon>
        <taxon>Chytridiomycota incertae sedis</taxon>
        <taxon>Neocallimastigomycetes</taxon>
        <taxon>Neocallimastigales</taxon>
        <taxon>Neocallimastigaceae</taxon>
        <taxon>Neocallimastix</taxon>
    </lineage>
</organism>
<dbReference type="InterPro" id="IPR039910">
    <property type="entry name" value="D15-like"/>
</dbReference>
<evidence type="ECO:0000256" key="6">
    <source>
        <dbReference type="SAM" id="Coils"/>
    </source>
</evidence>
<comment type="caution">
    <text evidence="8">The sequence shown here is derived from an EMBL/GenBank/DDBJ whole genome shotgun (WGS) entry which is preliminary data.</text>
</comment>
<dbReference type="STRING" id="1754190.A0A1Y2D726"/>
<comment type="subcellular location">
    <subcellularLocation>
        <location evidence="1">Mitochondrion outer membrane</location>
        <topology evidence="1">Multi-pass membrane protein</topology>
    </subcellularLocation>
</comment>
<feature type="coiled-coil region" evidence="6">
    <location>
        <begin position="9"/>
        <end position="40"/>
    </location>
</feature>
<keyword evidence="5" id="KW-0472">Membrane</keyword>
<proteinExistence type="inferred from homology"/>
<evidence type="ECO:0000259" key="7">
    <source>
        <dbReference type="Pfam" id="PF01103"/>
    </source>
</evidence>
<dbReference type="PANTHER" id="PTHR12815:SF18">
    <property type="entry name" value="SORTING AND ASSEMBLY MACHINERY COMPONENT 50 HOMOLOG"/>
    <property type="match status" value="1"/>
</dbReference>
<dbReference type="EMBL" id="MCOG01000085">
    <property type="protein sequence ID" value="ORY54395.1"/>
    <property type="molecule type" value="Genomic_DNA"/>
</dbReference>
<dbReference type="Proteomes" id="UP000193920">
    <property type="component" value="Unassembled WGS sequence"/>
</dbReference>
<sequence>MKKSKRNQNEETNLKYNDYLKRREELNEHLQNLLNEAKDSPFRVNSFKVNGTKFTKRSLIEKQLNSLFQAKTLKEILEETDSICGKLNRLGIFKELGVNLDVPQSKIIDSENEVNVIINLKEKPRFWARTGTEVGNNEGNLNASVNLRNLFGSGENFEANASYGVDSTTIERNKQSSKLLPIKTQKNSIYKLCYTSPINGNPDRIFETVASQMNMSHAIFSSFNEFSNNIGFKFRKLSLYGMNEYGYIASWRQINNIGKNASFSVRSEAGNSFKSAIYHRYVKDTRNDSMLPSRGSLFKFYQELAGLGGDVQFLKHEVETQWNYPLGKGFSLSSSLRGGLLLPLMNSKTRINDRFFIGGPLSVRGFNHYGLGPKDGKDVIGGDTYWTTGLSLYAPLPKLADKPIKTHMFINAGSSILLNQKESLSENVNRLIQTPSISTGFGLAVKFSILRVELNYCLPIAVTKTDDVKKGLQFGVGLSFM</sequence>
<evidence type="ECO:0000256" key="4">
    <source>
        <dbReference type="ARBA" id="ARBA00022692"/>
    </source>
</evidence>
<keyword evidence="4" id="KW-0812">Transmembrane</keyword>
<dbReference type="Gene3D" id="2.40.160.50">
    <property type="entry name" value="membrane protein fhac: a member of the omp85/tpsb transporter family"/>
    <property type="match status" value="1"/>
</dbReference>
<evidence type="ECO:0000313" key="8">
    <source>
        <dbReference type="EMBL" id="ORY54395.1"/>
    </source>
</evidence>
<dbReference type="AlphaFoldDB" id="A0A1Y2D726"/>
<dbReference type="GO" id="GO:0045040">
    <property type="term" value="P:protein insertion into mitochondrial outer membrane"/>
    <property type="evidence" value="ECO:0007669"/>
    <property type="project" value="TreeGrafter"/>
</dbReference>
<keyword evidence="3" id="KW-1134">Transmembrane beta strand</keyword>
<dbReference type="PANTHER" id="PTHR12815">
    <property type="entry name" value="SORTING AND ASSEMBLY MACHINERY SAMM50 PROTEIN FAMILY MEMBER"/>
    <property type="match status" value="1"/>
</dbReference>
<gene>
    <name evidence="8" type="ORF">LY90DRAFT_455875</name>
</gene>
<comment type="similarity">
    <text evidence="2">Belongs to the SAM50/omp85 family.</text>
</comment>
<protein>
    <recommendedName>
        <fullName evidence="7">Bacterial surface antigen (D15) domain-containing protein</fullName>
    </recommendedName>
</protein>